<evidence type="ECO:0000313" key="3">
    <source>
        <dbReference type="EMBL" id="QLD25821.1"/>
    </source>
</evidence>
<name>A0A7H8XQ32_9ACTN</name>
<dbReference type="CDD" id="cd00093">
    <property type="entry name" value="HTH_XRE"/>
    <property type="match status" value="1"/>
</dbReference>
<evidence type="ECO:0000259" key="2">
    <source>
        <dbReference type="PROSITE" id="PS50943"/>
    </source>
</evidence>
<organism evidence="3 4">
    <name type="scientific">Micromonospora carbonacea</name>
    <dbReference type="NCBI Taxonomy" id="47853"/>
    <lineage>
        <taxon>Bacteria</taxon>
        <taxon>Bacillati</taxon>
        <taxon>Actinomycetota</taxon>
        <taxon>Actinomycetes</taxon>
        <taxon>Micromonosporales</taxon>
        <taxon>Micromonosporaceae</taxon>
        <taxon>Micromonospora</taxon>
    </lineage>
</organism>
<dbReference type="InterPro" id="IPR001387">
    <property type="entry name" value="Cro/C1-type_HTH"/>
</dbReference>
<dbReference type="Gene3D" id="1.10.260.40">
    <property type="entry name" value="lambda repressor-like DNA-binding domains"/>
    <property type="match status" value="1"/>
</dbReference>
<dbReference type="GO" id="GO:0003677">
    <property type="term" value="F:DNA binding"/>
    <property type="evidence" value="ECO:0007669"/>
    <property type="project" value="InterPro"/>
</dbReference>
<evidence type="ECO:0000313" key="4">
    <source>
        <dbReference type="Proteomes" id="UP000509335"/>
    </source>
</evidence>
<dbReference type="EMBL" id="CP058322">
    <property type="protein sequence ID" value="QLD25821.1"/>
    <property type="molecule type" value="Genomic_DNA"/>
</dbReference>
<reference evidence="3 4" key="1">
    <citation type="submission" date="2020-07" db="EMBL/GenBank/DDBJ databases">
        <title>A bifunctional nitrone conjugated secondary metabolite targeting the ribosome.</title>
        <authorList>
            <person name="Limbrick E.M."/>
            <person name="Graf M."/>
            <person name="Derewacz D.K."/>
            <person name="Nguyen F."/>
            <person name="Spraggins J.M."/>
            <person name="Wieland M."/>
            <person name="Ynigez-Gutierrez A.E."/>
            <person name="Reisman B.J."/>
            <person name="Zinshteyn B."/>
            <person name="McCulloch K."/>
            <person name="Iverson T.M."/>
            <person name="Green R."/>
            <person name="Wilson D.N."/>
            <person name="Bachmann B.O."/>
        </authorList>
    </citation>
    <scope>NUCLEOTIDE SEQUENCE [LARGE SCALE GENOMIC DNA]</scope>
    <source>
        <strain evidence="4">aurantiaca</strain>
    </source>
</reference>
<dbReference type="PROSITE" id="PS50943">
    <property type="entry name" value="HTH_CROC1"/>
    <property type="match status" value="1"/>
</dbReference>
<evidence type="ECO:0000256" key="1">
    <source>
        <dbReference type="SAM" id="MobiDB-lite"/>
    </source>
</evidence>
<dbReference type="KEGG" id="mcab:HXZ27_17705"/>
<protein>
    <submittedName>
        <fullName evidence="3">Helix-turn-helix transcriptional regulator</fullName>
    </submittedName>
</protein>
<dbReference type="InterPro" id="IPR010982">
    <property type="entry name" value="Lambda_DNA-bd_dom_sf"/>
</dbReference>
<sequence length="445" mass="47211">MQGRAGASRRKRTNGRRQDSGSSHRPRPNGYRSRRRPERCRIGGGVVDNGEPPIGRRVAQWRARRRMTQQMLADRLGKSKSWVDKVERGVRALDRFSVIQDVAEVLRVDAAVLLGGDVRPAGTAGTEGVQGVRAALACHDIRATGPEVWPVGSTGELHRRVEHAWLTYQHAHYPQLMRLVPALLVDASSAHAAGGEGDVAGLLRQVYQIVALLLVKLGEPDMAWLAADRAMALSTGDPVWTAVAAVPLGQALRASGQGRVAVAATTVAAHRIAPSVPHDALPQELAVCGTLLVEAALAAATCADHRSVTELLDQAADIAERVDDGQDQHRTGFGAAAVRVARVAAAVELGDGGGAVVQHAQTVRLHGWRRLPVEHRAAYLVDVARAYLQVGDLLGAGRALVEADRIAPAEVRVRPSARTVIAEVARGGPAPAGVAHLATVIGLIR</sequence>
<dbReference type="SMART" id="SM00530">
    <property type="entry name" value="HTH_XRE"/>
    <property type="match status" value="1"/>
</dbReference>
<gene>
    <name evidence="3" type="ORF">HXZ27_17705</name>
</gene>
<feature type="region of interest" description="Disordered" evidence="1">
    <location>
        <begin position="1"/>
        <end position="53"/>
    </location>
</feature>
<dbReference type="Proteomes" id="UP000509335">
    <property type="component" value="Chromosome"/>
</dbReference>
<accession>A0A7H8XQ32</accession>
<proteinExistence type="predicted"/>
<dbReference type="SUPFAM" id="SSF47413">
    <property type="entry name" value="lambda repressor-like DNA-binding domains"/>
    <property type="match status" value="1"/>
</dbReference>
<feature type="compositionally biased region" description="Basic residues" evidence="1">
    <location>
        <begin position="24"/>
        <end position="38"/>
    </location>
</feature>
<dbReference type="AlphaFoldDB" id="A0A7H8XQ32"/>
<feature type="domain" description="HTH cro/C1-type" evidence="2">
    <location>
        <begin position="58"/>
        <end position="113"/>
    </location>
</feature>
<dbReference type="Pfam" id="PF13560">
    <property type="entry name" value="HTH_31"/>
    <property type="match status" value="1"/>
</dbReference>